<sequence>MPLGKYYCDYCDKQFQDTPVARKRHLSGVMHQRNRALWYESVEDSHGAVLLPQDASHVKGFCHHFLRTGKCNYGDVYMVQPPSLLGYPFVVDTSFSGNVTGDHMGISWGNLPPSLRPPSEAGYLPTPFVDWG</sequence>
<dbReference type="GO" id="GO:0003676">
    <property type="term" value="F:nucleic acid binding"/>
    <property type="evidence" value="ECO:0007669"/>
    <property type="project" value="InterPro"/>
</dbReference>
<evidence type="ECO:0000313" key="7">
    <source>
        <dbReference type="EMBL" id="KAG0496527.1"/>
    </source>
</evidence>
<proteinExistence type="predicted"/>
<dbReference type="OrthoDB" id="1911237at2759"/>
<dbReference type="PANTHER" id="PTHR16465">
    <property type="entry name" value="NUCLEASE-RELATED"/>
    <property type="match status" value="1"/>
</dbReference>
<dbReference type="EMBL" id="JADCNL010000001">
    <property type="protein sequence ID" value="KAG0496527.1"/>
    <property type="molecule type" value="Genomic_DNA"/>
</dbReference>
<name>A0A835S2X8_VANPL</name>
<keyword evidence="8" id="KW-1185">Reference proteome</keyword>
<dbReference type="InterPro" id="IPR003604">
    <property type="entry name" value="Matrin/U1-like-C_Znf_C2H2"/>
</dbReference>
<dbReference type="InterPro" id="IPR013085">
    <property type="entry name" value="U1-CZ_Znf_C2H2"/>
</dbReference>
<accession>A0A835S2X8</accession>
<dbReference type="SUPFAM" id="SSF57667">
    <property type="entry name" value="beta-beta-alpha zinc fingers"/>
    <property type="match status" value="1"/>
</dbReference>
<evidence type="ECO:0000256" key="1">
    <source>
        <dbReference type="ARBA" id="ARBA00004123"/>
    </source>
</evidence>
<keyword evidence="3" id="KW-0863">Zinc-finger</keyword>
<comment type="caution">
    <text evidence="7">The sequence shown here is derived from an EMBL/GenBank/DDBJ whole genome shotgun (WGS) entry which is preliminary data.</text>
</comment>
<dbReference type="SMART" id="SM00451">
    <property type="entry name" value="ZnF_U1"/>
    <property type="match status" value="1"/>
</dbReference>
<evidence type="ECO:0000259" key="6">
    <source>
        <dbReference type="PROSITE" id="PS50171"/>
    </source>
</evidence>
<dbReference type="Proteomes" id="UP000636800">
    <property type="component" value="Chromosome 1"/>
</dbReference>
<dbReference type="InterPro" id="IPR000690">
    <property type="entry name" value="Matrin/U1-C_Znf_C2H2"/>
</dbReference>
<protein>
    <recommendedName>
        <fullName evidence="6">Matrin-type domain-containing protein</fullName>
    </recommendedName>
</protein>
<evidence type="ECO:0000256" key="4">
    <source>
        <dbReference type="ARBA" id="ARBA00022833"/>
    </source>
</evidence>
<feature type="domain" description="Matrin-type" evidence="6">
    <location>
        <begin position="6"/>
        <end position="37"/>
    </location>
</feature>
<dbReference type="PANTHER" id="PTHR16465:SF0">
    <property type="entry name" value="ZINC FINGER MATRIN-TYPE PROTEIN 5"/>
    <property type="match status" value="1"/>
</dbReference>
<evidence type="ECO:0000256" key="3">
    <source>
        <dbReference type="ARBA" id="ARBA00022771"/>
    </source>
</evidence>
<dbReference type="AlphaFoldDB" id="A0A835S2X8"/>
<comment type="subcellular location">
    <subcellularLocation>
        <location evidence="1">Nucleus</location>
    </subcellularLocation>
</comment>
<organism evidence="7 8">
    <name type="scientific">Vanilla planifolia</name>
    <name type="common">Vanilla</name>
    <dbReference type="NCBI Taxonomy" id="51239"/>
    <lineage>
        <taxon>Eukaryota</taxon>
        <taxon>Viridiplantae</taxon>
        <taxon>Streptophyta</taxon>
        <taxon>Embryophyta</taxon>
        <taxon>Tracheophyta</taxon>
        <taxon>Spermatophyta</taxon>
        <taxon>Magnoliopsida</taxon>
        <taxon>Liliopsida</taxon>
        <taxon>Asparagales</taxon>
        <taxon>Orchidaceae</taxon>
        <taxon>Vanilloideae</taxon>
        <taxon>Vanilleae</taxon>
        <taxon>Vanilla</taxon>
    </lineage>
</organism>
<keyword evidence="2" id="KW-0479">Metal-binding</keyword>
<gene>
    <name evidence="7" type="ORF">HPP92_001218</name>
</gene>
<evidence type="ECO:0000313" key="8">
    <source>
        <dbReference type="Proteomes" id="UP000636800"/>
    </source>
</evidence>
<dbReference type="InterPro" id="IPR036236">
    <property type="entry name" value="Znf_C2H2_sf"/>
</dbReference>
<dbReference type="Gene3D" id="3.30.160.60">
    <property type="entry name" value="Classic Zinc Finger"/>
    <property type="match status" value="1"/>
</dbReference>
<keyword evidence="5" id="KW-0539">Nucleus</keyword>
<reference evidence="7 8" key="1">
    <citation type="journal article" date="2020" name="Nat. Food">
        <title>A phased Vanilla planifolia genome enables genetic improvement of flavour and production.</title>
        <authorList>
            <person name="Hasing T."/>
            <person name="Tang H."/>
            <person name="Brym M."/>
            <person name="Khazi F."/>
            <person name="Huang T."/>
            <person name="Chambers A.H."/>
        </authorList>
    </citation>
    <scope>NUCLEOTIDE SEQUENCE [LARGE SCALE GENOMIC DNA]</scope>
    <source>
        <tissue evidence="7">Leaf</tissue>
    </source>
</reference>
<keyword evidence="4" id="KW-0862">Zinc</keyword>
<dbReference type="GO" id="GO:0005689">
    <property type="term" value="C:U12-type spliceosomal complex"/>
    <property type="evidence" value="ECO:0007669"/>
    <property type="project" value="TreeGrafter"/>
</dbReference>
<evidence type="ECO:0000256" key="2">
    <source>
        <dbReference type="ARBA" id="ARBA00022723"/>
    </source>
</evidence>
<dbReference type="Pfam" id="PF06220">
    <property type="entry name" value="zf-U1"/>
    <property type="match status" value="1"/>
</dbReference>
<evidence type="ECO:0000256" key="5">
    <source>
        <dbReference type="ARBA" id="ARBA00023242"/>
    </source>
</evidence>
<dbReference type="GO" id="GO:0008270">
    <property type="term" value="F:zinc ion binding"/>
    <property type="evidence" value="ECO:0007669"/>
    <property type="project" value="UniProtKB-KW"/>
</dbReference>
<dbReference type="PROSITE" id="PS50171">
    <property type="entry name" value="ZF_MATRIN"/>
    <property type="match status" value="1"/>
</dbReference>